<organism evidence="1 2">
    <name type="scientific">Turnera subulata</name>
    <dbReference type="NCBI Taxonomy" id="218843"/>
    <lineage>
        <taxon>Eukaryota</taxon>
        <taxon>Viridiplantae</taxon>
        <taxon>Streptophyta</taxon>
        <taxon>Embryophyta</taxon>
        <taxon>Tracheophyta</taxon>
        <taxon>Spermatophyta</taxon>
        <taxon>Magnoliopsida</taxon>
        <taxon>eudicotyledons</taxon>
        <taxon>Gunneridae</taxon>
        <taxon>Pentapetalae</taxon>
        <taxon>rosids</taxon>
        <taxon>fabids</taxon>
        <taxon>Malpighiales</taxon>
        <taxon>Passifloraceae</taxon>
        <taxon>Turnera</taxon>
    </lineage>
</organism>
<sequence>MLFHWHDYGVYFAITCLLFLQEFELNPGAKIFSPSFSNPISAGPIERPTILSAVYIPSNFPVVPVAAAQQDVSMSQFAHRPSIPNKFSPYSNLTALNGGNASQFSQPIIGNMGSRTQPLRYAGQYHSVQAGST</sequence>
<protein>
    <submittedName>
        <fullName evidence="1">Uncharacterized protein</fullName>
    </submittedName>
</protein>
<name>A0A9Q0JJD8_9ROSI</name>
<dbReference type="AlphaFoldDB" id="A0A9Q0JJD8"/>
<dbReference type="EMBL" id="JAKUCV010002137">
    <property type="protein sequence ID" value="KAJ4843824.1"/>
    <property type="molecule type" value="Genomic_DNA"/>
</dbReference>
<evidence type="ECO:0000313" key="2">
    <source>
        <dbReference type="Proteomes" id="UP001141552"/>
    </source>
</evidence>
<proteinExistence type="predicted"/>
<dbReference type="Proteomes" id="UP001141552">
    <property type="component" value="Unassembled WGS sequence"/>
</dbReference>
<comment type="caution">
    <text evidence="1">The sequence shown here is derived from an EMBL/GenBank/DDBJ whole genome shotgun (WGS) entry which is preliminary data.</text>
</comment>
<reference evidence="1" key="2">
    <citation type="journal article" date="2023" name="Plants (Basel)">
        <title>Annotation of the Turnera subulata (Passifloraceae) Draft Genome Reveals the S-Locus Evolved after the Divergence of Turneroideae from Passifloroideae in a Stepwise Manner.</title>
        <authorList>
            <person name="Henning P.M."/>
            <person name="Roalson E.H."/>
            <person name="Mir W."/>
            <person name="McCubbin A.G."/>
            <person name="Shore J.S."/>
        </authorList>
    </citation>
    <scope>NUCLEOTIDE SEQUENCE</scope>
    <source>
        <strain evidence="1">F60SS</strain>
    </source>
</reference>
<dbReference type="OrthoDB" id="2275718at2759"/>
<keyword evidence="2" id="KW-1185">Reference proteome</keyword>
<gene>
    <name evidence="1" type="ORF">Tsubulata_014031</name>
</gene>
<reference evidence="1" key="1">
    <citation type="submission" date="2022-02" db="EMBL/GenBank/DDBJ databases">
        <authorList>
            <person name="Henning P.M."/>
            <person name="McCubbin A.G."/>
            <person name="Shore J.S."/>
        </authorList>
    </citation>
    <scope>NUCLEOTIDE SEQUENCE</scope>
    <source>
        <strain evidence="1">F60SS</strain>
        <tissue evidence="1">Leaves</tissue>
    </source>
</reference>
<accession>A0A9Q0JJD8</accession>
<evidence type="ECO:0000313" key="1">
    <source>
        <dbReference type="EMBL" id="KAJ4843824.1"/>
    </source>
</evidence>